<keyword evidence="2" id="KW-1185">Reference proteome</keyword>
<dbReference type="EMBL" id="RHHQ01000007">
    <property type="protein sequence ID" value="RNB90706.1"/>
    <property type="molecule type" value="Genomic_DNA"/>
</dbReference>
<comment type="caution">
    <text evidence="1">The sequence shown here is derived from an EMBL/GenBank/DDBJ whole genome shotgun (WGS) entry which is preliminary data.</text>
</comment>
<dbReference type="CDD" id="cd11532">
    <property type="entry name" value="NTP-PPase_COG4997"/>
    <property type="match status" value="1"/>
</dbReference>
<proteinExistence type="predicted"/>
<organism evidence="1 2">
    <name type="scientific">Brevibacillus fluminis</name>
    <dbReference type="NCBI Taxonomy" id="511487"/>
    <lineage>
        <taxon>Bacteria</taxon>
        <taxon>Bacillati</taxon>
        <taxon>Bacillota</taxon>
        <taxon>Bacilli</taxon>
        <taxon>Bacillales</taxon>
        <taxon>Paenibacillaceae</taxon>
        <taxon>Brevibacillus</taxon>
    </lineage>
</organism>
<dbReference type="InterPro" id="IPR038735">
    <property type="entry name" value="MSMEG_1276-like_NTP-PPase_dom"/>
</dbReference>
<dbReference type="Pfam" id="PF01503">
    <property type="entry name" value="PRA-PH"/>
    <property type="match status" value="1"/>
</dbReference>
<evidence type="ECO:0000313" key="1">
    <source>
        <dbReference type="EMBL" id="RNB90706.1"/>
    </source>
</evidence>
<evidence type="ECO:0000313" key="2">
    <source>
        <dbReference type="Proteomes" id="UP000271031"/>
    </source>
</evidence>
<accession>A0A3M8DRC8</accession>
<dbReference type="RefSeq" id="WP_122917633.1">
    <property type="nucleotide sequence ID" value="NZ_RHHQ01000007.1"/>
</dbReference>
<sequence length="116" mass="13553">MTTHVYNKLVRDRIPQIIEEKGKTCSIKILDDAAYHRELRKKLQEEWQEYLAASHDEERLEELADMLEVIYALANEHGASHGMLEELRHRKAEMNGAFAEKLLLLEVVERGKQPNE</sequence>
<reference evidence="1 2" key="1">
    <citation type="submission" date="2018-10" db="EMBL/GenBank/DDBJ databases">
        <title>Phylogenomics of Brevibacillus.</title>
        <authorList>
            <person name="Dunlap C."/>
        </authorList>
    </citation>
    <scope>NUCLEOTIDE SEQUENCE [LARGE SCALE GENOMIC DNA]</scope>
    <source>
        <strain evidence="1 2">JCM 15716</strain>
    </source>
</reference>
<dbReference type="SUPFAM" id="SSF101386">
    <property type="entry name" value="all-alpha NTP pyrophosphatases"/>
    <property type="match status" value="1"/>
</dbReference>
<dbReference type="Proteomes" id="UP000271031">
    <property type="component" value="Unassembled WGS sequence"/>
</dbReference>
<dbReference type="InterPro" id="IPR021130">
    <property type="entry name" value="PRib-ATP_PPHydrolase-like"/>
</dbReference>
<dbReference type="OrthoDB" id="9813491at2"/>
<dbReference type="AlphaFoldDB" id="A0A3M8DRC8"/>
<name>A0A3M8DRC8_9BACL</name>
<dbReference type="GO" id="GO:0016787">
    <property type="term" value="F:hydrolase activity"/>
    <property type="evidence" value="ECO:0007669"/>
    <property type="project" value="UniProtKB-KW"/>
</dbReference>
<gene>
    <name evidence="1" type="ORF">EDM56_06895</name>
</gene>
<keyword evidence="1" id="KW-0378">Hydrolase</keyword>
<protein>
    <submittedName>
        <fullName evidence="1">Phosphoribosyl-ATP pyrophosphohydrolase</fullName>
    </submittedName>
</protein>